<dbReference type="EMBL" id="CAJSTJ010000146">
    <property type="protein sequence ID" value="CAG7562116.1"/>
    <property type="molecule type" value="Genomic_DNA"/>
</dbReference>
<dbReference type="SMART" id="SM00248">
    <property type="entry name" value="ANK"/>
    <property type="match status" value="8"/>
</dbReference>
<name>A0A8J2NC86_FUSEQ</name>
<feature type="compositionally biased region" description="Acidic residues" evidence="4">
    <location>
        <begin position="505"/>
        <end position="519"/>
    </location>
</feature>
<feature type="repeat" description="ANK" evidence="3">
    <location>
        <begin position="101"/>
        <end position="133"/>
    </location>
</feature>
<feature type="region of interest" description="Disordered" evidence="4">
    <location>
        <begin position="505"/>
        <end position="530"/>
    </location>
</feature>
<evidence type="ECO:0000256" key="4">
    <source>
        <dbReference type="SAM" id="MobiDB-lite"/>
    </source>
</evidence>
<proteinExistence type="predicted"/>
<evidence type="ECO:0000256" key="1">
    <source>
        <dbReference type="ARBA" id="ARBA00022737"/>
    </source>
</evidence>
<keyword evidence="1" id="KW-0677">Repeat</keyword>
<dbReference type="AlphaFoldDB" id="A0A8J2NC86"/>
<dbReference type="InterPro" id="IPR002110">
    <property type="entry name" value="Ankyrin_rpt"/>
</dbReference>
<feature type="repeat" description="ANK" evidence="3">
    <location>
        <begin position="220"/>
        <end position="256"/>
    </location>
</feature>
<evidence type="ECO:0000313" key="7">
    <source>
        <dbReference type="Proteomes" id="UP000693738"/>
    </source>
</evidence>
<gene>
    <name evidence="6" type="ORF">FEQUK3_LOCUS7839</name>
</gene>
<dbReference type="PANTHER" id="PTHR24189:SF50">
    <property type="entry name" value="ANKYRIN REPEAT AND SOCS BOX PROTEIN 2"/>
    <property type="match status" value="1"/>
</dbReference>
<dbReference type="InterPro" id="IPR050745">
    <property type="entry name" value="Multifunctional_regulatory"/>
</dbReference>
<reference evidence="6" key="1">
    <citation type="submission" date="2021-05" db="EMBL/GenBank/DDBJ databases">
        <authorList>
            <person name="Khan N."/>
        </authorList>
    </citation>
    <scope>NUCLEOTIDE SEQUENCE</scope>
</reference>
<sequence length="530" mass="59619">MTLRNLPNEMLHLIGAFCQTEQLGSLSLVSRHFHALYNPYLYKHNILHDKPNKASVLWAAKKGSLDTLKLAFRYGADLNCTGAPSEGFIRTSAYSVLDPETYAAPLHLAVLHNHEHIVKWLLEKGARLDVPSRNLCGCKDLRNVRRLPPDWVFTPWYPVHYAIFHGPNNESILPLLLKHGAVYATEDLSPIADAIQEPMEEAIDIMLQRDDFDPNYRDSMGATALHHLVPRREVSKTCAIIKKLIDRGVPIDAKANGGATIFTIMVHYAHFPIAIELLNAGADASEERWYERSTITSIILGNGLDEAKKQGRDQLAKLLTQEQRELIRLAIKRGADVNGLFRDRFRPVYFALIFLKDPKCLKTMLDAGARTEDAAIDRHSNAKGLLSAFFNEGDGYLRFCYNFTRPVNETDLEPYKASLKLLLKRGARIDAPSQHQISALDEICSRAAKGKENTYELEFLVKYATNQNASVGYVEELMKRNKGRGEIQALLGQLYAKLLNITGDDEIEDDGEEDSDDEPYSTPAFLPRCS</sequence>
<dbReference type="Pfam" id="PF12796">
    <property type="entry name" value="Ank_2"/>
    <property type="match status" value="1"/>
</dbReference>
<dbReference type="Proteomes" id="UP000693738">
    <property type="component" value="Unassembled WGS sequence"/>
</dbReference>
<protein>
    <recommendedName>
        <fullName evidence="5">F-box domain-containing protein</fullName>
    </recommendedName>
</protein>
<feature type="domain" description="F-box" evidence="5">
    <location>
        <begin position="1"/>
        <end position="45"/>
    </location>
</feature>
<evidence type="ECO:0000256" key="2">
    <source>
        <dbReference type="ARBA" id="ARBA00023043"/>
    </source>
</evidence>
<comment type="caution">
    <text evidence="6">The sequence shown here is derived from an EMBL/GenBank/DDBJ whole genome shotgun (WGS) entry which is preliminary data.</text>
</comment>
<accession>A0A8J2NC86</accession>
<evidence type="ECO:0000259" key="5">
    <source>
        <dbReference type="PROSITE" id="PS50181"/>
    </source>
</evidence>
<dbReference type="PANTHER" id="PTHR24189">
    <property type="entry name" value="MYOTROPHIN"/>
    <property type="match status" value="1"/>
</dbReference>
<evidence type="ECO:0000313" key="6">
    <source>
        <dbReference type="EMBL" id="CAG7562116.1"/>
    </source>
</evidence>
<dbReference type="PROSITE" id="PS50088">
    <property type="entry name" value="ANK_REPEAT"/>
    <property type="match status" value="2"/>
</dbReference>
<dbReference type="PROSITE" id="PS50181">
    <property type="entry name" value="FBOX"/>
    <property type="match status" value="1"/>
</dbReference>
<dbReference type="InterPro" id="IPR001810">
    <property type="entry name" value="F-box_dom"/>
</dbReference>
<dbReference type="PROSITE" id="PS50297">
    <property type="entry name" value="ANK_REP_REGION"/>
    <property type="match status" value="1"/>
</dbReference>
<organism evidence="6 7">
    <name type="scientific">Fusarium equiseti</name>
    <name type="common">Fusarium scirpi</name>
    <dbReference type="NCBI Taxonomy" id="61235"/>
    <lineage>
        <taxon>Eukaryota</taxon>
        <taxon>Fungi</taxon>
        <taxon>Dikarya</taxon>
        <taxon>Ascomycota</taxon>
        <taxon>Pezizomycotina</taxon>
        <taxon>Sordariomycetes</taxon>
        <taxon>Hypocreomycetidae</taxon>
        <taxon>Hypocreales</taxon>
        <taxon>Nectriaceae</taxon>
        <taxon>Fusarium</taxon>
        <taxon>Fusarium incarnatum-equiseti species complex</taxon>
    </lineage>
</organism>
<evidence type="ECO:0000256" key="3">
    <source>
        <dbReference type="PROSITE-ProRule" id="PRU00023"/>
    </source>
</evidence>
<keyword evidence="2 3" id="KW-0040">ANK repeat</keyword>